<evidence type="ECO:0000313" key="5">
    <source>
        <dbReference type="EMBL" id="RMI25303.1"/>
    </source>
</evidence>
<dbReference type="OrthoDB" id="9789398at2"/>
<evidence type="ECO:0000313" key="4">
    <source>
        <dbReference type="EMBL" id="RKK01604.1"/>
    </source>
</evidence>
<evidence type="ECO:0000313" key="7">
    <source>
        <dbReference type="Proteomes" id="UP000278036"/>
    </source>
</evidence>
<evidence type="ECO:0000256" key="2">
    <source>
        <dbReference type="ARBA" id="ARBA00023002"/>
    </source>
</evidence>
<dbReference type="EMBL" id="RAQU01000244">
    <property type="protein sequence ID" value="RKK01604.1"/>
    <property type="molecule type" value="Genomic_DNA"/>
</dbReference>
<dbReference type="InParanoid" id="A0A3A9JDM4"/>
<dbReference type="PANTHER" id="PTHR43477">
    <property type="entry name" value="DIHYDROANTICAPSIN 7-DEHYDROGENASE"/>
    <property type="match status" value="1"/>
</dbReference>
<accession>A0A3A9JDM4</accession>
<organism evidence="4 7">
    <name type="scientific">Teichococcus wenyumeiae</name>
    <dbReference type="NCBI Taxonomy" id="2478470"/>
    <lineage>
        <taxon>Bacteria</taxon>
        <taxon>Pseudomonadati</taxon>
        <taxon>Pseudomonadota</taxon>
        <taxon>Alphaproteobacteria</taxon>
        <taxon>Acetobacterales</taxon>
        <taxon>Roseomonadaceae</taxon>
        <taxon>Roseomonas</taxon>
    </lineage>
</organism>
<dbReference type="SUPFAM" id="SSF51735">
    <property type="entry name" value="NAD(P)-binding Rossmann-fold domains"/>
    <property type="match status" value="1"/>
</dbReference>
<dbReference type="PRINTS" id="PR00081">
    <property type="entry name" value="GDHRDH"/>
</dbReference>
<reference evidence="4 7" key="1">
    <citation type="submission" date="2018-09" db="EMBL/GenBank/DDBJ databases">
        <title>Roseomonas sp. nov., isolated from feces of Tibetan antelopes in the Qinghai-Tibet plateau, China.</title>
        <authorList>
            <person name="Tian Z."/>
        </authorList>
    </citation>
    <scope>NUCLEOTIDE SEQUENCE [LARGE SCALE GENOMIC DNA]</scope>
    <source>
        <strain evidence="5 6">Z23</strain>
        <strain evidence="4 7">Z24</strain>
    </source>
</reference>
<evidence type="ECO:0000256" key="1">
    <source>
        <dbReference type="ARBA" id="ARBA00006484"/>
    </source>
</evidence>
<keyword evidence="3" id="KW-0520">NAD</keyword>
<protein>
    <submittedName>
        <fullName evidence="4">SDR family oxidoreductase</fullName>
    </submittedName>
</protein>
<dbReference type="FunFam" id="3.40.50.720:FF:000084">
    <property type="entry name" value="Short-chain dehydrogenase reductase"/>
    <property type="match status" value="1"/>
</dbReference>
<dbReference type="PANTHER" id="PTHR43477:SF4">
    <property type="entry name" value="DEHYDROGENASE_REDUCTASE SDR FAMILY MEMBER 6"/>
    <property type="match status" value="1"/>
</dbReference>
<dbReference type="GO" id="GO:0016491">
    <property type="term" value="F:oxidoreductase activity"/>
    <property type="evidence" value="ECO:0007669"/>
    <property type="project" value="UniProtKB-KW"/>
</dbReference>
<name>A0A3A9JDM4_9PROT</name>
<dbReference type="InterPro" id="IPR036291">
    <property type="entry name" value="NAD(P)-bd_dom_sf"/>
</dbReference>
<dbReference type="Proteomes" id="UP000274097">
    <property type="component" value="Unassembled WGS sequence"/>
</dbReference>
<gene>
    <name evidence="4" type="ORF">D6Z83_24095</name>
    <name evidence="5" type="ORF">EBE87_09145</name>
</gene>
<evidence type="ECO:0000313" key="6">
    <source>
        <dbReference type="Proteomes" id="UP000274097"/>
    </source>
</evidence>
<dbReference type="EMBL" id="RFLX01000005">
    <property type="protein sequence ID" value="RMI25303.1"/>
    <property type="molecule type" value="Genomic_DNA"/>
</dbReference>
<comment type="similarity">
    <text evidence="1">Belongs to the short-chain dehydrogenases/reductases (SDR) family.</text>
</comment>
<dbReference type="Proteomes" id="UP000278036">
    <property type="component" value="Unassembled WGS sequence"/>
</dbReference>
<keyword evidence="2" id="KW-0560">Oxidoreductase</keyword>
<sequence>MAGRLQGKRCFVTAAGQGIGRAAALAYAREGATVVATDRDAAKLAGLGDGIAAMPLDVLDDAAVKATIEDNGPFDVVFNCAGFVHQNDVLNCRDEDWDFAFALNVRAQWKVIQAALPGMLAQGGGAIVNMASAAGSVKGVANRFAYGTTKAAVVGLTKSVAADFVTRGIRCNCVCPGTVDTPSLGERIAANASTAGSVEAARAAFVSRQAMGRLATPEEIAELVLYLSAPESQFVTAQAIVIDGGWTN</sequence>
<dbReference type="InterPro" id="IPR051122">
    <property type="entry name" value="SDR_DHRS6-like"/>
</dbReference>
<dbReference type="AlphaFoldDB" id="A0A3A9JDM4"/>
<proteinExistence type="inferred from homology"/>
<dbReference type="Pfam" id="PF13561">
    <property type="entry name" value="adh_short_C2"/>
    <property type="match status" value="1"/>
</dbReference>
<evidence type="ECO:0000256" key="3">
    <source>
        <dbReference type="ARBA" id="ARBA00023027"/>
    </source>
</evidence>
<dbReference type="Gene3D" id="3.40.50.720">
    <property type="entry name" value="NAD(P)-binding Rossmann-like Domain"/>
    <property type="match status" value="1"/>
</dbReference>
<dbReference type="PRINTS" id="PR00080">
    <property type="entry name" value="SDRFAMILY"/>
</dbReference>
<dbReference type="PROSITE" id="PS00061">
    <property type="entry name" value="ADH_SHORT"/>
    <property type="match status" value="1"/>
</dbReference>
<dbReference type="InterPro" id="IPR002347">
    <property type="entry name" value="SDR_fam"/>
</dbReference>
<comment type="caution">
    <text evidence="4">The sequence shown here is derived from an EMBL/GenBank/DDBJ whole genome shotgun (WGS) entry which is preliminary data.</text>
</comment>
<dbReference type="InterPro" id="IPR020904">
    <property type="entry name" value="Sc_DH/Rdtase_CS"/>
</dbReference>
<dbReference type="RefSeq" id="WP_120640710.1">
    <property type="nucleotide sequence ID" value="NZ_RAQU01000244.1"/>
</dbReference>
<keyword evidence="6" id="KW-1185">Reference proteome</keyword>